<comment type="caution">
    <text evidence="2">The sequence shown here is derived from an EMBL/GenBank/DDBJ whole genome shotgun (WGS) entry which is preliminary data.</text>
</comment>
<dbReference type="OrthoDB" id="10626494at2759"/>
<dbReference type="EMBL" id="MCFN01000021">
    <property type="protein sequence ID" value="OXB68164.1"/>
    <property type="molecule type" value="Genomic_DNA"/>
</dbReference>
<evidence type="ECO:0000313" key="2">
    <source>
        <dbReference type="EMBL" id="OXB68164.1"/>
    </source>
</evidence>
<accession>A0A226NL13</accession>
<reference evidence="2 3" key="1">
    <citation type="submission" date="2016-07" db="EMBL/GenBank/DDBJ databases">
        <title>Disparate Historic Effective Population Sizes Predicted by Modern Levels of Genome Diversity for the Scaled Quail (Callipepla squamata) and the Northern Bobwhite (Colinus virginianus): Inferences from First and Second Generation Draft Genome Assemblies for Sympatric New World Quail.</title>
        <authorList>
            <person name="Oldeschulte D.L."/>
            <person name="Halley Y.A."/>
            <person name="Bhattarai E.K."/>
            <person name="Brashear W.A."/>
            <person name="Hill J."/>
            <person name="Metz R.P."/>
            <person name="Johnson C.D."/>
            <person name="Rollins D."/>
            <person name="Peterson M.J."/>
            <person name="Bickhart D.M."/>
            <person name="Decker J.E."/>
            <person name="Seabury C.M."/>
        </authorList>
    </citation>
    <scope>NUCLEOTIDE SEQUENCE [LARGE SCALE GENOMIC DNA]</scope>
    <source>
        <strain evidence="2 3">Texas</strain>
        <tissue evidence="2">Leg muscle</tissue>
    </source>
</reference>
<sequence>MMTSRAAATLAWTLGGNRKCPFVEEEEVAEGEEEEEEEVALIAEEVAVTEVALIVVDEVALDGEVDEEASTEADMTRALRRGSTLIQQSCYPFRDFYQGLLEKRVHLEEVVEEDVVEDVEEEEVVVEEDSEEEEVEEEEVEDLEEVEEEVGEEEDSEEEEVVEEVLEGEGIKNGAIKILLLTRHIICRTEEQEKVEKTMKKLFIKSWKL</sequence>
<gene>
    <name evidence="2" type="ORF">ASZ78_012262</name>
</gene>
<name>A0A226NL13_CALSU</name>
<evidence type="ECO:0000256" key="1">
    <source>
        <dbReference type="SAM" id="MobiDB-lite"/>
    </source>
</evidence>
<dbReference type="Proteomes" id="UP000198323">
    <property type="component" value="Unassembled WGS sequence"/>
</dbReference>
<organism evidence="2 3">
    <name type="scientific">Callipepla squamata</name>
    <name type="common">Scaled quail</name>
    <dbReference type="NCBI Taxonomy" id="9009"/>
    <lineage>
        <taxon>Eukaryota</taxon>
        <taxon>Metazoa</taxon>
        <taxon>Chordata</taxon>
        <taxon>Craniata</taxon>
        <taxon>Vertebrata</taxon>
        <taxon>Euteleostomi</taxon>
        <taxon>Archelosauria</taxon>
        <taxon>Archosauria</taxon>
        <taxon>Dinosauria</taxon>
        <taxon>Saurischia</taxon>
        <taxon>Theropoda</taxon>
        <taxon>Coelurosauria</taxon>
        <taxon>Aves</taxon>
        <taxon>Neognathae</taxon>
        <taxon>Galloanserae</taxon>
        <taxon>Galliformes</taxon>
        <taxon>Odontophoridae</taxon>
        <taxon>Callipepla</taxon>
    </lineage>
</organism>
<evidence type="ECO:0000313" key="3">
    <source>
        <dbReference type="Proteomes" id="UP000198323"/>
    </source>
</evidence>
<proteinExistence type="predicted"/>
<feature type="region of interest" description="Disordered" evidence="1">
    <location>
        <begin position="124"/>
        <end position="160"/>
    </location>
</feature>
<protein>
    <submittedName>
        <fullName evidence="2">Uncharacterized protein</fullName>
    </submittedName>
</protein>
<keyword evidence="3" id="KW-1185">Reference proteome</keyword>
<dbReference type="AlphaFoldDB" id="A0A226NL13"/>